<dbReference type="EMBL" id="CP000586">
    <property type="protein sequence ID" value="ABO96662.1"/>
    <property type="molecule type" value="Genomic_DNA"/>
</dbReference>
<dbReference type="Gene3D" id="1.10.287.110">
    <property type="entry name" value="DnaJ domain"/>
    <property type="match status" value="1"/>
</dbReference>
<dbReference type="STRING" id="436017.A4RYE4"/>
<dbReference type="SUPFAM" id="SSF46565">
    <property type="entry name" value="Chaperone J-domain"/>
    <property type="match status" value="1"/>
</dbReference>
<gene>
    <name evidence="2" type="ORF">OSTLU_15655</name>
</gene>
<keyword evidence="3" id="KW-1185">Reference proteome</keyword>
<proteinExistence type="predicted"/>
<feature type="compositionally biased region" description="Basic and acidic residues" evidence="1">
    <location>
        <begin position="14"/>
        <end position="25"/>
    </location>
</feature>
<dbReference type="OMA" id="HYSTIKA"/>
<organism evidence="2 3">
    <name type="scientific">Ostreococcus lucimarinus (strain CCE9901)</name>
    <dbReference type="NCBI Taxonomy" id="436017"/>
    <lineage>
        <taxon>Eukaryota</taxon>
        <taxon>Viridiplantae</taxon>
        <taxon>Chlorophyta</taxon>
        <taxon>Mamiellophyceae</taxon>
        <taxon>Mamiellales</taxon>
        <taxon>Bathycoccaceae</taxon>
        <taxon>Ostreococcus</taxon>
    </lineage>
</organism>
<sequence length="320" mass="35293">MRLSFARAVSNAREFPRASARERGNARRTARRGGRATTTTTTTCEIRTRDAVEKACAELEISMGDAQDERKLKRAFRASAMRTHPDIAGDASGEAFKRAQSAYRTLRVALLEREGSPSAAAVLGEGDVEWAEHDWRWKARYGDGREEATSRRKTEEERRGEVAAQLNRMKAGDLGAAKKRGKRVIKPIAAQRIPSAEEIAAMDSNAKTSFGKGRASRSSTNSAHDALSAQLEGLHRKRNIKARMEAPEVSPDEEAHTGVHYSTIKAIEDSEEERFLRLAKLAREWRSKQASWRETGSSDKMTPKELLQAAVQGASLGACA</sequence>
<evidence type="ECO:0008006" key="4">
    <source>
        <dbReference type="Google" id="ProtNLM"/>
    </source>
</evidence>
<evidence type="ECO:0000313" key="3">
    <source>
        <dbReference type="Proteomes" id="UP000001568"/>
    </source>
</evidence>
<dbReference type="InterPro" id="IPR036869">
    <property type="entry name" value="J_dom_sf"/>
</dbReference>
<dbReference type="KEGG" id="olu:OSTLU_15655"/>
<dbReference type="HOGENOM" id="CLU_869842_0_0_1"/>
<dbReference type="GeneID" id="5002255"/>
<reference evidence="2 3" key="1">
    <citation type="journal article" date="2007" name="Proc. Natl. Acad. Sci. U.S.A.">
        <title>The tiny eukaryote Ostreococcus provides genomic insights into the paradox of plankton speciation.</title>
        <authorList>
            <person name="Palenik B."/>
            <person name="Grimwood J."/>
            <person name="Aerts A."/>
            <person name="Rouze P."/>
            <person name="Salamov A."/>
            <person name="Putnam N."/>
            <person name="Dupont C."/>
            <person name="Jorgensen R."/>
            <person name="Derelle E."/>
            <person name="Rombauts S."/>
            <person name="Zhou K."/>
            <person name="Otillar R."/>
            <person name="Merchant S.S."/>
            <person name="Podell S."/>
            <person name="Gaasterland T."/>
            <person name="Napoli C."/>
            <person name="Gendler K."/>
            <person name="Manuell A."/>
            <person name="Tai V."/>
            <person name="Vallon O."/>
            <person name="Piganeau G."/>
            <person name="Jancek S."/>
            <person name="Heijde M."/>
            <person name="Jabbari K."/>
            <person name="Bowler C."/>
            <person name="Lohr M."/>
            <person name="Robbens S."/>
            <person name="Werner G."/>
            <person name="Dubchak I."/>
            <person name="Pazour G.J."/>
            <person name="Ren Q."/>
            <person name="Paulsen I."/>
            <person name="Delwiche C."/>
            <person name="Schmutz J."/>
            <person name="Rokhsar D."/>
            <person name="Van de Peer Y."/>
            <person name="Moreau H."/>
            <person name="Grigoriev I.V."/>
        </authorList>
    </citation>
    <scope>NUCLEOTIDE SEQUENCE [LARGE SCALE GENOMIC DNA]</scope>
    <source>
        <strain evidence="2 3">CCE9901</strain>
    </source>
</reference>
<dbReference type="RefSeq" id="XP_001418369.1">
    <property type="nucleotide sequence ID" value="XM_001418332.1"/>
</dbReference>
<accession>A4RYE4</accession>
<dbReference type="Gramene" id="ABO96662">
    <property type="protein sequence ID" value="ABO96662"/>
    <property type="gene ID" value="OSTLU_15655"/>
</dbReference>
<dbReference type="CDD" id="cd06257">
    <property type="entry name" value="DnaJ"/>
    <property type="match status" value="1"/>
</dbReference>
<dbReference type="InterPro" id="IPR001623">
    <property type="entry name" value="DnaJ_domain"/>
</dbReference>
<dbReference type="Proteomes" id="UP000001568">
    <property type="component" value="Chromosome 6"/>
</dbReference>
<feature type="region of interest" description="Disordered" evidence="1">
    <location>
        <begin position="1"/>
        <end position="40"/>
    </location>
</feature>
<evidence type="ECO:0000313" key="2">
    <source>
        <dbReference type="EMBL" id="ABO96662.1"/>
    </source>
</evidence>
<dbReference type="OrthoDB" id="1922282at2759"/>
<protein>
    <recommendedName>
        <fullName evidence="4">J domain-containing protein</fullName>
    </recommendedName>
</protein>
<dbReference type="AlphaFoldDB" id="A4RYE4"/>
<name>A4RYE4_OSTLU</name>
<evidence type="ECO:0000256" key="1">
    <source>
        <dbReference type="SAM" id="MobiDB-lite"/>
    </source>
</evidence>